<reference evidence="6" key="1">
    <citation type="submission" date="2016-10" db="EMBL/GenBank/DDBJ databases">
        <title>Sequence of Gallionella enrichment culture.</title>
        <authorList>
            <person name="Poehlein A."/>
            <person name="Muehling M."/>
            <person name="Daniel R."/>
        </authorList>
    </citation>
    <scope>NUCLEOTIDE SEQUENCE</scope>
</reference>
<sequence length="126" mass="13609">MSAGLAVQAYRQVGQQGVPEDKLLVLGLDGILEYLRRARMAIAEGAADRKVVALSKSYQIVEHLLAALPPDDAQQSALGTRLGGIYKYLLERLGQANIFDDVQALDDCGAVVTALRDSWVEGLRQA</sequence>
<dbReference type="GO" id="GO:0044780">
    <property type="term" value="P:bacterial-type flagellum assembly"/>
    <property type="evidence" value="ECO:0007669"/>
    <property type="project" value="InterPro"/>
</dbReference>
<keyword evidence="4" id="KW-1005">Bacterial flagellum biogenesis</keyword>
<keyword evidence="6" id="KW-0966">Cell projection</keyword>
<keyword evidence="6" id="KW-0282">Flagellum</keyword>
<dbReference type="SUPFAM" id="SSF101116">
    <property type="entry name" value="Flagellar export chaperone FliS"/>
    <property type="match status" value="1"/>
</dbReference>
<accession>A0A1J5R0W4</accession>
<dbReference type="CDD" id="cd16098">
    <property type="entry name" value="FliS"/>
    <property type="match status" value="1"/>
</dbReference>
<dbReference type="AlphaFoldDB" id="A0A1J5R0W4"/>
<dbReference type="NCBIfam" id="TIGR00208">
    <property type="entry name" value="fliS"/>
    <property type="match status" value="1"/>
</dbReference>
<organism evidence="6">
    <name type="scientific">mine drainage metagenome</name>
    <dbReference type="NCBI Taxonomy" id="410659"/>
    <lineage>
        <taxon>unclassified sequences</taxon>
        <taxon>metagenomes</taxon>
        <taxon>ecological metagenomes</taxon>
    </lineage>
</organism>
<comment type="subcellular location">
    <subcellularLocation>
        <location evidence="1">Cytoplasm</location>
        <location evidence="1">Cytosol</location>
    </subcellularLocation>
</comment>
<dbReference type="InterPro" id="IPR003713">
    <property type="entry name" value="FliS"/>
</dbReference>
<comment type="caution">
    <text evidence="6">The sequence shown here is derived from an EMBL/GenBank/DDBJ whole genome shotgun (WGS) entry which is preliminary data.</text>
</comment>
<proteinExistence type="inferred from homology"/>
<gene>
    <name evidence="6" type="primary">fliS_10</name>
    <name evidence="6" type="ORF">GALL_364200</name>
</gene>
<keyword evidence="3" id="KW-0963">Cytoplasm</keyword>
<evidence type="ECO:0000256" key="2">
    <source>
        <dbReference type="ARBA" id="ARBA00008787"/>
    </source>
</evidence>
<dbReference type="PANTHER" id="PTHR34773:SF1">
    <property type="entry name" value="FLAGELLAR SECRETION CHAPERONE FLIS"/>
    <property type="match status" value="1"/>
</dbReference>
<evidence type="ECO:0000256" key="3">
    <source>
        <dbReference type="ARBA" id="ARBA00022490"/>
    </source>
</evidence>
<dbReference type="EMBL" id="MLJW01000879">
    <property type="protein sequence ID" value="OIQ81805.1"/>
    <property type="molecule type" value="Genomic_DNA"/>
</dbReference>
<comment type="similarity">
    <text evidence="2">Belongs to the FliS family.</text>
</comment>
<evidence type="ECO:0000256" key="4">
    <source>
        <dbReference type="ARBA" id="ARBA00022795"/>
    </source>
</evidence>
<protein>
    <submittedName>
        <fullName evidence="6">Flagellar protein FliS</fullName>
    </submittedName>
</protein>
<evidence type="ECO:0000313" key="6">
    <source>
        <dbReference type="EMBL" id="OIQ81805.1"/>
    </source>
</evidence>
<keyword evidence="6" id="KW-0969">Cilium</keyword>
<dbReference type="InterPro" id="IPR036584">
    <property type="entry name" value="FliS_sf"/>
</dbReference>
<dbReference type="GO" id="GO:0071973">
    <property type="term" value="P:bacterial-type flagellum-dependent cell motility"/>
    <property type="evidence" value="ECO:0007669"/>
    <property type="project" value="TreeGrafter"/>
</dbReference>
<evidence type="ECO:0000256" key="1">
    <source>
        <dbReference type="ARBA" id="ARBA00004514"/>
    </source>
</evidence>
<keyword evidence="5" id="KW-0143">Chaperone</keyword>
<evidence type="ECO:0000256" key="5">
    <source>
        <dbReference type="ARBA" id="ARBA00023186"/>
    </source>
</evidence>
<dbReference type="Pfam" id="PF02561">
    <property type="entry name" value="FliS"/>
    <property type="match status" value="1"/>
</dbReference>
<dbReference type="PANTHER" id="PTHR34773">
    <property type="entry name" value="FLAGELLAR SECRETION CHAPERONE FLIS"/>
    <property type="match status" value="1"/>
</dbReference>
<name>A0A1J5R0W4_9ZZZZ</name>
<dbReference type="Gene3D" id="1.20.120.340">
    <property type="entry name" value="Flagellar protein FliS"/>
    <property type="match status" value="1"/>
</dbReference>
<dbReference type="GO" id="GO:0005829">
    <property type="term" value="C:cytosol"/>
    <property type="evidence" value="ECO:0007669"/>
    <property type="project" value="UniProtKB-SubCell"/>
</dbReference>